<organism evidence="1">
    <name type="scientific">Spodoptera frugiperda</name>
    <name type="common">Fall armyworm</name>
    <dbReference type="NCBI Taxonomy" id="7108"/>
    <lineage>
        <taxon>Eukaryota</taxon>
        <taxon>Metazoa</taxon>
        <taxon>Ecdysozoa</taxon>
        <taxon>Arthropoda</taxon>
        <taxon>Hexapoda</taxon>
        <taxon>Insecta</taxon>
        <taxon>Pterygota</taxon>
        <taxon>Neoptera</taxon>
        <taxon>Endopterygota</taxon>
        <taxon>Lepidoptera</taxon>
        <taxon>Glossata</taxon>
        <taxon>Ditrysia</taxon>
        <taxon>Noctuoidea</taxon>
        <taxon>Noctuidae</taxon>
        <taxon>Amphipyrinae</taxon>
        <taxon>Spodoptera</taxon>
    </lineage>
</organism>
<sequence>MYFPVLVKLAEPEYCIVFFEGGNHPIIQSLPALGEAKESVSLLLTKNHPIPTPASSRSPGNPLGIRNSKGWGRVNIIKSCRWPPLTKGLFPHGEGLSIAQCRRLCDRTLYDIILNSMELPKSPLLVSPTVSHLL</sequence>
<evidence type="ECO:0000313" key="1">
    <source>
        <dbReference type="EMBL" id="SOQ54281.1"/>
    </source>
</evidence>
<name>A0A2H1WMH6_SPOFR</name>
<dbReference type="EMBL" id="ODYU01009682">
    <property type="protein sequence ID" value="SOQ54281.1"/>
    <property type="molecule type" value="Genomic_DNA"/>
</dbReference>
<accession>A0A2H1WMH6</accession>
<proteinExistence type="predicted"/>
<protein>
    <submittedName>
        <fullName evidence="1">SFRICE_003569</fullName>
    </submittedName>
</protein>
<reference evidence="1" key="1">
    <citation type="submission" date="2016-07" db="EMBL/GenBank/DDBJ databases">
        <authorList>
            <person name="Bretaudeau A."/>
        </authorList>
    </citation>
    <scope>NUCLEOTIDE SEQUENCE</scope>
    <source>
        <strain evidence="1">Rice</strain>
        <tissue evidence="1">Whole body</tissue>
    </source>
</reference>
<dbReference type="AlphaFoldDB" id="A0A2H1WMH6"/>
<gene>
    <name evidence="1" type="ORF">SFRICE_003569</name>
</gene>